<name>A0ABW2RDA9_9BURK</name>
<protein>
    <submittedName>
        <fullName evidence="1">Polymer-forming cytoskeletal protein</fullName>
    </submittedName>
</protein>
<dbReference type="EMBL" id="JBHTBX010000013">
    <property type="protein sequence ID" value="MFC7436100.1"/>
    <property type="molecule type" value="Genomic_DNA"/>
</dbReference>
<sequence length="159" mass="17602">MAKYVLFTASRKAEVLQRIEAPDEVLQNTIILDGGTIYVRGGMQIDASMRNCRVVAQQNNPIALSVLGRMLSCHIEGQDVLIEGDFAGEIEAAGDVEITNTARVAGFIRYGGELIIGPLVDRRKLRVQRMTARAELVRPQIQTHPLDQAVRQQHLPEEA</sequence>
<proteinExistence type="predicted"/>
<evidence type="ECO:0000313" key="2">
    <source>
        <dbReference type="Proteomes" id="UP001596495"/>
    </source>
</evidence>
<evidence type="ECO:0000313" key="1">
    <source>
        <dbReference type="EMBL" id="MFC7436100.1"/>
    </source>
</evidence>
<accession>A0ABW2RDA9</accession>
<dbReference type="Proteomes" id="UP001596495">
    <property type="component" value="Unassembled WGS sequence"/>
</dbReference>
<dbReference type="InterPro" id="IPR007607">
    <property type="entry name" value="BacA/B"/>
</dbReference>
<organism evidence="1 2">
    <name type="scientific">Hydrogenophaga bisanensis</name>
    <dbReference type="NCBI Taxonomy" id="439611"/>
    <lineage>
        <taxon>Bacteria</taxon>
        <taxon>Pseudomonadati</taxon>
        <taxon>Pseudomonadota</taxon>
        <taxon>Betaproteobacteria</taxon>
        <taxon>Burkholderiales</taxon>
        <taxon>Comamonadaceae</taxon>
        <taxon>Hydrogenophaga</taxon>
    </lineage>
</organism>
<gene>
    <name evidence="1" type="ORF">ACFQNJ_16440</name>
</gene>
<dbReference type="RefSeq" id="WP_382259493.1">
    <property type="nucleotide sequence ID" value="NZ_JBHTBX010000013.1"/>
</dbReference>
<dbReference type="Pfam" id="PF04519">
    <property type="entry name" value="Bactofilin"/>
    <property type="match status" value="1"/>
</dbReference>
<reference evidence="2" key="1">
    <citation type="journal article" date="2019" name="Int. J. Syst. Evol. Microbiol.">
        <title>The Global Catalogue of Microorganisms (GCM) 10K type strain sequencing project: providing services to taxonomists for standard genome sequencing and annotation.</title>
        <authorList>
            <consortium name="The Broad Institute Genomics Platform"/>
            <consortium name="The Broad Institute Genome Sequencing Center for Infectious Disease"/>
            <person name="Wu L."/>
            <person name="Ma J."/>
        </authorList>
    </citation>
    <scope>NUCLEOTIDE SEQUENCE [LARGE SCALE GENOMIC DNA]</scope>
    <source>
        <strain evidence="2">CCUG 54518</strain>
    </source>
</reference>
<keyword evidence="2" id="KW-1185">Reference proteome</keyword>
<comment type="caution">
    <text evidence="1">The sequence shown here is derived from an EMBL/GenBank/DDBJ whole genome shotgun (WGS) entry which is preliminary data.</text>
</comment>